<dbReference type="InterPro" id="IPR013766">
    <property type="entry name" value="Thioredoxin_domain"/>
</dbReference>
<keyword evidence="2" id="KW-0201">Cytochrome c-type biogenesis</keyword>
<accession>A0A0M9CGP0</accession>
<dbReference type="GO" id="GO:0017004">
    <property type="term" value="P:cytochrome complex assembly"/>
    <property type="evidence" value="ECO:0007669"/>
    <property type="project" value="UniProtKB-KW"/>
</dbReference>
<dbReference type="Gene3D" id="3.40.30.10">
    <property type="entry name" value="Glutaredoxin"/>
    <property type="match status" value="1"/>
</dbReference>
<dbReference type="AlphaFoldDB" id="A0A0M9CGP0"/>
<reference evidence="7 9" key="1">
    <citation type="submission" date="2015-07" db="EMBL/GenBank/DDBJ databases">
        <title>Genome of Polaribacter dokdonenesis DSW-5, isolated from seawater off Dokdo in Korea.</title>
        <authorList>
            <person name="Yoon K."/>
            <person name="Song J.Y."/>
            <person name="Kim J.F."/>
        </authorList>
    </citation>
    <scope>NUCLEOTIDE SEQUENCE [LARGE SCALE GENOMIC DNA]</scope>
    <source>
        <strain evidence="7 9">DSW-5</strain>
    </source>
</reference>
<dbReference type="RefSeq" id="WP_053973744.1">
    <property type="nucleotide sequence ID" value="NZ_FNUE01000001.1"/>
</dbReference>
<dbReference type="PANTHER" id="PTHR42852">
    <property type="entry name" value="THIOL:DISULFIDE INTERCHANGE PROTEIN DSBE"/>
    <property type="match status" value="1"/>
</dbReference>
<sequence>MLKKILPLVLLATTFMYAQHSVKGVMSPKLESDWLILYKLEGTKQVFVNNTKIKTDSALIGGKQEAVGRFEFQLPATAKPGVYRATYRLEGAGFVDFYYNNEDVTFIFNPEYPQESIAFSDSEENKLYRNYLSDISKAQQSLDSIQVAVLQDPSLDLADAYKSAYSNLNNVQAKYDKLAKNRYIAPVISASLRVNSPTILNSVDAYLSSIKATFFDRLDFSNKILRNSSFLTNRTLDYIFYINYSDDLAEQQKLYKKSVNTVLSKISDKSYKRDIIEFLVDQFEASKNIEIIDFLFKEHYSKLPVAIQNAKFKKEKEALFATEIGRTAPDFSWTENGKGFKLSTLNDAKHYVLVFWSTSCSHCLREIPQLHSYMKPKSNIKVVAFALEKEAFVWETYKKANLSGWHNVLGLNKWENKTARTYQINATPTYFILDKNKKIVAKPNDINDVKAFIEKL</sequence>
<dbReference type="EMBL" id="FNUE01000001">
    <property type="protein sequence ID" value="SEE08226.1"/>
    <property type="molecule type" value="Genomic_DNA"/>
</dbReference>
<evidence type="ECO:0000313" key="8">
    <source>
        <dbReference type="EMBL" id="SEE08226.1"/>
    </source>
</evidence>
<evidence type="ECO:0000313" key="10">
    <source>
        <dbReference type="Proteomes" id="UP000183071"/>
    </source>
</evidence>
<dbReference type="OrthoDB" id="6399635at2"/>
<protein>
    <submittedName>
        <fullName evidence="7">Thiol, disulfide interchange protein</fullName>
    </submittedName>
    <submittedName>
        <fullName evidence="8">Thiol-disulfide isomerase or thioredoxin</fullName>
    </submittedName>
</protein>
<dbReference type="Pfam" id="PF00578">
    <property type="entry name" value="AhpC-TSA"/>
    <property type="match status" value="1"/>
</dbReference>
<evidence type="ECO:0000256" key="3">
    <source>
        <dbReference type="ARBA" id="ARBA00023157"/>
    </source>
</evidence>
<keyword evidence="5" id="KW-0732">Signal</keyword>
<evidence type="ECO:0000256" key="2">
    <source>
        <dbReference type="ARBA" id="ARBA00022748"/>
    </source>
</evidence>
<dbReference type="InterPro" id="IPR050553">
    <property type="entry name" value="Thioredoxin_ResA/DsbE_sf"/>
</dbReference>
<dbReference type="GO" id="GO:0016853">
    <property type="term" value="F:isomerase activity"/>
    <property type="evidence" value="ECO:0007669"/>
    <property type="project" value="UniProtKB-KW"/>
</dbReference>
<feature type="chain" id="PRO_5005833008" evidence="5">
    <location>
        <begin position="19"/>
        <end position="456"/>
    </location>
</feature>
<reference evidence="8 10" key="2">
    <citation type="submission" date="2016-10" db="EMBL/GenBank/DDBJ databases">
        <authorList>
            <person name="Varghese N."/>
            <person name="Submissions S."/>
        </authorList>
    </citation>
    <scope>NUCLEOTIDE SEQUENCE [LARGE SCALE GENOMIC DNA]</scope>
    <source>
        <strain evidence="8 10">DSW-5</strain>
    </source>
</reference>
<comment type="subcellular location">
    <subcellularLocation>
        <location evidence="1">Cell envelope</location>
    </subcellularLocation>
</comment>
<feature type="signal peptide" evidence="5">
    <location>
        <begin position="1"/>
        <end position="18"/>
    </location>
</feature>
<dbReference type="GO" id="GO:0016491">
    <property type="term" value="F:oxidoreductase activity"/>
    <property type="evidence" value="ECO:0007669"/>
    <property type="project" value="InterPro"/>
</dbReference>
<dbReference type="EMBL" id="LGBR01000001">
    <property type="protein sequence ID" value="KOY51575.1"/>
    <property type="molecule type" value="Genomic_DNA"/>
</dbReference>
<dbReference type="STRING" id="1300348.I602_1135"/>
<evidence type="ECO:0000313" key="9">
    <source>
        <dbReference type="Proteomes" id="UP000037716"/>
    </source>
</evidence>
<proteinExistence type="predicted"/>
<evidence type="ECO:0000313" key="7">
    <source>
        <dbReference type="EMBL" id="KOY51575.1"/>
    </source>
</evidence>
<organism evidence="7 9">
    <name type="scientific">Polaribacter dokdonensis DSW-5</name>
    <dbReference type="NCBI Taxonomy" id="1300348"/>
    <lineage>
        <taxon>Bacteria</taxon>
        <taxon>Pseudomonadati</taxon>
        <taxon>Bacteroidota</taxon>
        <taxon>Flavobacteriia</taxon>
        <taxon>Flavobacteriales</taxon>
        <taxon>Flavobacteriaceae</taxon>
    </lineage>
</organism>
<name>A0A0M9CGP0_9FLAO</name>
<comment type="caution">
    <text evidence="7">The sequence shown here is derived from an EMBL/GenBank/DDBJ whole genome shotgun (WGS) entry which is preliminary data.</text>
</comment>
<dbReference type="GO" id="GO:0030313">
    <property type="term" value="C:cell envelope"/>
    <property type="evidence" value="ECO:0007669"/>
    <property type="project" value="UniProtKB-SubCell"/>
</dbReference>
<gene>
    <name evidence="7" type="ORF">I602_1135</name>
    <name evidence="8" type="ORF">SAMN05444353_0640</name>
</gene>
<dbReference type="InterPro" id="IPR000866">
    <property type="entry name" value="AhpC/TSA"/>
</dbReference>
<evidence type="ECO:0000256" key="5">
    <source>
        <dbReference type="SAM" id="SignalP"/>
    </source>
</evidence>
<evidence type="ECO:0000259" key="6">
    <source>
        <dbReference type="PROSITE" id="PS51352"/>
    </source>
</evidence>
<keyword evidence="4" id="KW-0676">Redox-active center</keyword>
<dbReference type="Proteomes" id="UP000183071">
    <property type="component" value="Unassembled WGS sequence"/>
</dbReference>
<dbReference type="InterPro" id="IPR036249">
    <property type="entry name" value="Thioredoxin-like_sf"/>
</dbReference>
<keyword evidence="10" id="KW-1185">Reference proteome</keyword>
<dbReference type="GO" id="GO:0016209">
    <property type="term" value="F:antioxidant activity"/>
    <property type="evidence" value="ECO:0007669"/>
    <property type="project" value="InterPro"/>
</dbReference>
<dbReference type="PATRIC" id="fig|1300348.6.peg.1135"/>
<feature type="domain" description="Thioredoxin" evidence="6">
    <location>
        <begin position="322"/>
        <end position="456"/>
    </location>
</feature>
<dbReference type="Proteomes" id="UP000037716">
    <property type="component" value="Unassembled WGS sequence"/>
</dbReference>
<dbReference type="CDD" id="cd02966">
    <property type="entry name" value="TlpA_like_family"/>
    <property type="match status" value="1"/>
</dbReference>
<keyword evidence="8" id="KW-0413">Isomerase</keyword>
<dbReference type="PROSITE" id="PS51352">
    <property type="entry name" value="THIOREDOXIN_2"/>
    <property type="match status" value="1"/>
</dbReference>
<evidence type="ECO:0000256" key="1">
    <source>
        <dbReference type="ARBA" id="ARBA00004196"/>
    </source>
</evidence>
<evidence type="ECO:0000256" key="4">
    <source>
        <dbReference type="ARBA" id="ARBA00023284"/>
    </source>
</evidence>
<keyword evidence="3" id="KW-1015">Disulfide bond</keyword>
<dbReference type="PANTHER" id="PTHR42852:SF6">
    <property type="entry name" value="THIOL:DISULFIDE INTERCHANGE PROTEIN DSBE"/>
    <property type="match status" value="1"/>
</dbReference>
<dbReference type="SUPFAM" id="SSF52833">
    <property type="entry name" value="Thioredoxin-like"/>
    <property type="match status" value="1"/>
</dbReference>